<comment type="caution">
    <text evidence="4">The sequence shown here is derived from an EMBL/GenBank/DDBJ whole genome shotgun (WGS) entry which is preliminary data.</text>
</comment>
<gene>
    <name evidence="4" type="ORF">H8693_06110</name>
</gene>
<keyword evidence="1" id="KW-0328">Glycosyltransferase</keyword>
<dbReference type="SUPFAM" id="SSF53448">
    <property type="entry name" value="Nucleotide-diphospho-sugar transferases"/>
    <property type="match status" value="1"/>
</dbReference>
<keyword evidence="5" id="KW-1185">Reference proteome</keyword>
<name>A0A926HWM4_9FIRM</name>
<evidence type="ECO:0000313" key="5">
    <source>
        <dbReference type="Proteomes" id="UP000617951"/>
    </source>
</evidence>
<feature type="domain" description="Glycosyltransferase 2-like" evidence="3">
    <location>
        <begin position="6"/>
        <end position="127"/>
    </location>
</feature>
<dbReference type="Pfam" id="PF00535">
    <property type="entry name" value="Glycos_transf_2"/>
    <property type="match status" value="1"/>
</dbReference>
<evidence type="ECO:0000259" key="3">
    <source>
        <dbReference type="Pfam" id="PF00535"/>
    </source>
</evidence>
<dbReference type="EMBL" id="JACRSS010000002">
    <property type="protein sequence ID" value="MBC8538503.1"/>
    <property type="molecule type" value="Genomic_DNA"/>
</dbReference>
<keyword evidence="2" id="KW-0808">Transferase</keyword>
<dbReference type="PANTHER" id="PTHR22916:SF51">
    <property type="entry name" value="GLYCOSYLTRANSFERASE EPSH-RELATED"/>
    <property type="match status" value="1"/>
</dbReference>
<dbReference type="InterPro" id="IPR001173">
    <property type="entry name" value="Glyco_trans_2-like"/>
</dbReference>
<dbReference type="RefSeq" id="WP_178619591.1">
    <property type="nucleotide sequence ID" value="NZ_JACRSS010000002.1"/>
</dbReference>
<dbReference type="Proteomes" id="UP000617951">
    <property type="component" value="Unassembled WGS sequence"/>
</dbReference>
<dbReference type="AlphaFoldDB" id="A0A926HWM4"/>
<dbReference type="GO" id="GO:0016757">
    <property type="term" value="F:glycosyltransferase activity"/>
    <property type="evidence" value="ECO:0007669"/>
    <property type="project" value="UniProtKB-KW"/>
</dbReference>
<dbReference type="InterPro" id="IPR029044">
    <property type="entry name" value="Nucleotide-diphossugar_trans"/>
</dbReference>
<proteinExistence type="predicted"/>
<dbReference type="CDD" id="cd00761">
    <property type="entry name" value="Glyco_tranf_GTA_type"/>
    <property type="match status" value="1"/>
</dbReference>
<evidence type="ECO:0000313" key="4">
    <source>
        <dbReference type="EMBL" id="MBC8538503.1"/>
    </source>
</evidence>
<evidence type="ECO:0000256" key="1">
    <source>
        <dbReference type="ARBA" id="ARBA00022676"/>
    </source>
</evidence>
<evidence type="ECO:0000256" key="2">
    <source>
        <dbReference type="ARBA" id="ARBA00022679"/>
    </source>
</evidence>
<dbReference type="PANTHER" id="PTHR22916">
    <property type="entry name" value="GLYCOSYLTRANSFERASE"/>
    <property type="match status" value="1"/>
</dbReference>
<organism evidence="4 5">
    <name type="scientific">Guopingia tenuis</name>
    <dbReference type="NCBI Taxonomy" id="2763656"/>
    <lineage>
        <taxon>Bacteria</taxon>
        <taxon>Bacillati</taxon>
        <taxon>Bacillota</taxon>
        <taxon>Clostridia</taxon>
        <taxon>Christensenellales</taxon>
        <taxon>Christensenellaceae</taxon>
        <taxon>Guopingia</taxon>
    </lineage>
</organism>
<protein>
    <submittedName>
        <fullName evidence="4">Glycosyltransferase family 2 protein</fullName>
    </submittedName>
</protein>
<accession>A0A926HWM4</accession>
<sequence length="344" mass="39095">MQPAISVIVPAYHAAATLPRCLDSLLGQTLREMEILVIDDGSPDASAAIAEEYAKKDPRVRVVHQQNAGQGAARNHGIREARGEYIGFMDSDDYAAPEMYETLYRAVQETGAKIAICQEINVEIGSDGAARELGGTQFPGPDVAVYGAAQIRDWFLNYTYVFFNNVWNKLIHRSILAGEGIFPEEHRYAEDMVASARMFARTEEVALVSRGLYYYVRDTGSFTYDYSVRAARDIYLDLQDILDLQKQSGRPMAECRNFCLGSMFSSLKQVYWAKDKAARKGEEARELIRQWKQAKREGQWKPDFSGKSVPLMHKIKIWTAYLGWTRFVCFLIGHMRWIPALRYV</sequence>
<reference evidence="4" key="1">
    <citation type="submission" date="2020-08" db="EMBL/GenBank/DDBJ databases">
        <title>Genome public.</title>
        <authorList>
            <person name="Liu C."/>
            <person name="Sun Q."/>
        </authorList>
    </citation>
    <scope>NUCLEOTIDE SEQUENCE</scope>
    <source>
        <strain evidence="4">NSJ-63</strain>
    </source>
</reference>
<dbReference type="Gene3D" id="3.90.550.10">
    <property type="entry name" value="Spore Coat Polysaccharide Biosynthesis Protein SpsA, Chain A"/>
    <property type="match status" value="1"/>
</dbReference>